<comment type="catalytic activity">
    <reaction evidence="1">
        <text>Thiol-dependent hydrolysis of ester, thioester, amide, peptide and isopeptide bonds formed by the C-terminal Gly of ubiquitin (a 76-residue protein attached to proteins as an intracellular targeting signal).</text>
        <dbReference type="EC" id="3.4.19.12"/>
    </reaction>
</comment>
<feature type="compositionally biased region" description="Basic and acidic residues" evidence="7">
    <location>
        <begin position="1860"/>
        <end position="1871"/>
    </location>
</feature>
<accession>A0A8T9B4X8</accession>
<evidence type="ECO:0000256" key="7">
    <source>
        <dbReference type="SAM" id="MobiDB-lite"/>
    </source>
</evidence>
<dbReference type="InterPro" id="IPR027417">
    <property type="entry name" value="P-loop_NTPase"/>
</dbReference>
<dbReference type="Pfam" id="PF12359">
    <property type="entry name" value="DUF3645"/>
    <property type="match status" value="1"/>
</dbReference>
<keyword evidence="5" id="KW-0378">Hydrolase</keyword>
<evidence type="ECO:0000256" key="6">
    <source>
        <dbReference type="ARBA" id="ARBA00022807"/>
    </source>
</evidence>
<dbReference type="InterPro" id="IPR051346">
    <property type="entry name" value="OTU_Deubiquitinase"/>
</dbReference>
<evidence type="ECO:0000256" key="5">
    <source>
        <dbReference type="ARBA" id="ARBA00022801"/>
    </source>
</evidence>
<evidence type="ECO:0000259" key="9">
    <source>
        <dbReference type="Pfam" id="PF12359"/>
    </source>
</evidence>
<evidence type="ECO:0000256" key="4">
    <source>
        <dbReference type="ARBA" id="ARBA00022786"/>
    </source>
</evidence>
<dbReference type="Gene3D" id="3.40.50.300">
    <property type="entry name" value="P-loop containing nucleotide triphosphate hydrolases"/>
    <property type="match status" value="1"/>
</dbReference>
<dbReference type="Pfam" id="PF20255">
    <property type="entry name" value="DUF6606"/>
    <property type="match status" value="1"/>
</dbReference>
<feature type="compositionally biased region" description="Polar residues" evidence="7">
    <location>
        <begin position="1872"/>
        <end position="1883"/>
    </location>
</feature>
<evidence type="ECO:0000256" key="2">
    <source>
        <dbReference type="ARBA" id="ARBA00012759"/>
    </source>
</evidence>
<name>A0A8T9B4X8_9HELO</name>
<feature type="region of interest" description="Disordered" evidence="7">
    <location>
        <begin position="3164"/>
        <end position="3226"/>
    </location>
</feature>
<dbReference type="Proteomes" id="UP000469559">
    <property type="component" value="Unassembled WGS sequence"/>
</dbReference>
<dbReference type="PANTHER" id="PTHR13367">
    <property type="entry name" value="UBIQUITIN THIOESTERASE"/>
    <property type="match status" value="1"/>
</dbReference>
<dbReference type="EC" id="3.4.19.12" evidence="2"/>
<feature type="region of interest" description="Disordered" evidence="7">
    <location>
        <begin position="1854"/>
        <end position="1899"/>
    </location>
</feature>
<evidence type="ECO:0000256" key="3">
    <source>
        <dbReference type="ARBA" id="ARBA00022670"/>
    </source>
</evidence>
<evidence type="ECO:0000259" key="10">
    <source>
        <dbReference type="Pfam" id="PF20255"/>
    </source>
</evidence>
<dbReference type="EMBL" id="QGMF01000564">
    <property type="protein sequence ID" value="TVY15054.1"/>
    <property type="molecule type" value="Genomic_DNA"/>
</dbReference>
<organism evidence="11 12">
    <name type="scientific">Lachnellula arida</name>
    <dbReference type="NCBI Taxonomy" id="1316785"/>
    <lineage>
        <taxon>Eukaryota</taxon>
        <taxon>Fungi</taxon>
        <taxon>Dikarya</taxon>
        <taxon>Ascomycota</taxon>
        <taxon>Pezizomycotina</taxon>
        <taxon>Leotiomycetes</taxon>
        <taxon>Helotiales</taxon>
        <taxon>Lachnaceae</taxon>
        <taxon>Lachnellula</taxon>
    </lineage>
</organism>
<proteinExistence type="predicted"/>
<feature type="compositionally biased region" description="Basic and acidic residues" evidence="7">
    <location>
        <begin position="3202"/>
        <end position="3218"/>
    </location>
</feature>
<gene>
    <name evidence="11" type="ORF">LARI1_G007556</name>
</gene>
<dbReference type="GO" id="GO:0004843">
    <property type="term" value="F:cysteine-type deubiquitinase activity"/>
    <property type="evidence" value="ECO:0007669"/>
    <property type="project" value="UniProtKB-EC"/>
</dbReference>
<protein>
    <recommendedName>
        <fullName evidence="2">ubiquitinyl hydrolase 1</fullName>
        <ecNumber evidence="2">3.4.19.12</ecNumber>
    </recommendedName>
</protein>
<feature type="compositionally biased region" description="Basic and acidic residues" evidence="7">
    <location>
        <begin position="3164"/>
        <end position="3174"/>
    </location>
</feature>
<dbReference type="GO" id="GO:0006508">
    <property type="term" value="P:proteolysis"/>
    <property type="evidence" value="ECO:0007669"/>
    <property type="project" value="UniProtKB-KW"/>
</dbReference>
<keyword evidence="4" id="KW-0833">Ubl conjugation pathway</keyword>
<feature type="compositionally biased region" description="Basic and acidic residues" evidence="7">
    <location>
        <begin position="1887"/>
        <end position="1897"/>
    </location>
</feature>
<evidence type="ECO:0000313" key="12">
    <source>
        <dbReference type="Proteomes" id="UP000469559"/>
    </source>
</evidence>
<dbReference type="InterPro" id="IPR022105">
    <property type="entry name" value="DUF3645"/>
</dbReference>
<feature type="domain" description="DUF3645" evidence="9">
    <location>
        <begin position="2394"/>
        <end position="2426"/>
    </location>
</feature>
<keyword evidence="3" id="KW-0645">Protease</keyword>
<dbReference type="OrthoDB" id="3182339at2759"/>
<dbReference type="SUPFAM" id="SSF52540">
    <property type="entry name" value="P-loop containing nucleoside triphosphate hydrolases"/>
    <property type="match status" value="1"/>
</dbReference>
<dbReference type="InterPro" id="IPR046541">
    <property type="entry name" value="DUF6606"/>
</dbReference>
<dbReference type="Pfam" id="PF12340">
    <property type="entry name" value="DUF3638"/>
    <property type="match status" value="1"/>
</dbReference>
<feature type="domain" description="DUF3638" evidence="8">
    <location>
        <begin position="2053"/>
        <end position="2273"/>
    </location>
</feature>
<feature type="domain" description="DUF6606" evidence="10">
    <location>
        <begin position="16"/>
        <end position="289"/>
    </location>
</feature>
<keyword evidence="12" id="KW-1185">Reference proteome</keyword>
<keyword evidence="6" id="KW-0788">Thiol protease</keyword>
<dbReference type="PANTHER" id="PTHR13367:SF32">
    <property type="entry name" value="DUF6606 DOMAIN-CONTAINING PROTEIN"/>
    <property type="match status" value="1"/>
</dbReference>
<evidence type="ECO:0000313" key="11">
    <source>
        <dbReference type="EMBL" id="TVY15054.1"/>
    </source>
</evidence>
<comment type="caution">
    <text evidence="11">The sequence shown here is derived from an EMBL/GenBank/DDBJ whole genome shotgun (WGS) entry which is preliminary data.</text>
</comment>
<evidence type="ECO:0000259" key="8">
    <source>
        <dbReference type="Pfam" id="PF12340"/>
    </source>
</evidence>
<reference evidence="11 12" key="1">
    <citation type="submission" date="2018-05" db="EMBL/GenBank/DDBJ databases">
        <title>Whole genome sequencing for identification of molecular markers to develop diagnostic detection tools for the regulated plant pathogen Lachnellula willkommii.</title>
        <authorList>
            <person name="Giroux E."/>
            <person name="Bilodeau G."/>
        </authorList>
    </citation>
    <scope>NUCLEOTIDE SEQUENCE [LARGE SCALE GENOMIC DNA]</scope>
    <source>
        <strain evidence="11 12">CBS 203.66</strain>
    </source>
</reference>
<feature type="compositionally biased region" description="Acidic residues" evidence="7">
    <location>
        <begin position="3184"/>
        <end position="3195"/>
    </location>
</feature>
<sequence length="3226" mass="365622">MASRPPLQTATMLELLVHHIALPPQLPQQQQRRVLNDIQNALLDHLLAATDVLKLLHLGTTWDCIRRSIQSCKSINSGGTINKTALLAAFRGLDNGSDEVLILHVAEQNAAVLIRRDSIKRDNVIFEAFEASPLSEAVLAAKGPLEWDFPGCAVTIPISTFSNPTFQNELAVFLSQASTESIKRFAAKTNKAGVFVFESRDTVDPALITSMLMTLLEANGARSFPSILRKRVRDDVCWSEGAEKPWRRCPFWLVVRVAIQRHLSMILGGETGRLQYKFLICQVLAELLEEGSRKGLDIELLSFLNSKLCRRIAKLQVDKQRAHTKIQMVYESMFLTLQPFFEKATTIAVSQIETAWAGFKKNNLRPILSFPRRSEPRHLQLSLPNSASYIDGILSASMYGHQRHQPTTARTQPIPGFSSAINGERKAFADRYSSLSEFEINMEQTSAEPTPTSEADCEERCISLAENIEDYLVAVGNAYDGNPEQKSTMLLTIMELWVSMEKCAIKLFVLLRDFDPVFPTEILDVLHISSPKDMRRLQNIRSYLKDRYASCSRRLSIFSSPIRGCFGERYFEESEGSLEMKDLYRQIEDRAEEERQNKEQEWQSKSADYERLVRAAAESTHVKEENYHGEQICVRNCQKCLLDRNAFHLRINVHEHPLPSDQVQAKVTVFELNCPEAFAAYREATWRIISSLSVPSPMEHFPPKLLLAKYPGLRDFLQNSLCNFTLASTKKSFVVTHYRAIGFPVSLEDVCVPNGLRFEYYDQRNQVWPGRQNLRPTFAHHCQLIIPTSSPFSMLLLSPDFNSDSNGPSSYTTVASQSRCPPGVNVHEFMAYQALFSGKTRRWPQILMELGASNLNFSTEATALLLCHLALQIGPSPDDSHLGSVHAFFNDGIFCANLLNQLSLRLDGISSNWRETNCMEAIITLTIRLNSLGTGSKNASKQLLEKVRYVTFKWITELRSEVRATTDLQTSLSLSTYALWAALLCRRTFDPCLDFNHNLDAQALQCYIESSITMQDNMASDVVSLPILLRFSLVRDLKMIYRMRYLLRKSLLDNPQSFVYAIKTVWPNVDGAASEKLSPFQFLEGAEQWWVTVTMEATHHTLPQTVHFHVLEGHLLVDGKPIGKLPAKYTTHVILTELFDNQNLSSYPSNLPGMNYTLTVVPYGHQIHLGFRNDHLVVRAIQGNRILELLPRQIFSGAQNFDLPASLVDNCVHWLDIRTGIIEIRQRPQIWNTKKQSNWTLDYPKRRAKRRESTLIDPNGPLFKLFSRTFEFFEDSRFLTVVLPPSSALVVELRRLELVFFVNDRNCLESSQLRAEIDLDQDAGTWYGLQSKIVLREKIQGHNYHIRRRQRSIIVPMGNLIQYKRHGIHIATRVESSGGFYGRYTINKPLGRLDCPAEPRLLYFKALCHAYTSFILPDSLTGRTGTEEALHCLAGGSFQPWTPLEEWHIQVLSQLASLAPRREYYPLGLKVMQKTFWNPALTSNIQHDGFRAAVESIFSKSNQLSTFASGKLEPYALEPGGPDHLTARSYLRRETYQRSNFDSTPSPGSECVLYAARDVWRTSPSRSNVVEAVNLILNWSSKMTTTTDLAGILQSWPKIGGYKGEAEKILLSNLLSLNFAPEWGSFVNLCRNSSSDDQYRLMFLFSVISFRQDADMDAIRTLLAFAIIQDLKGLTPPTWPLYEDFKQNQVPRMDDIQQLMKRSLVPYKGDELYNLEFELSAKLRKKYKALERAHEQQQEVDMRQLGDFLLKQWPCPAPSIEGFTASVLLLNIAQALDAIRPEWLRLFQNFELSLHISQVQEVLDRHDTDDKGRMPQAEIQEQAIYSIRYRGGEFPTLSQLLSKIGPTLPVIARTGQAKAPKKEGSLPKDYGKTTNRSSRSSGAGNMHLKESSDEHNTPEGQELQAIIEHVVSSESNVRQQYGKDLTQSLKALGSLKSESKKQSIPSATTLADQISTAQKTVSQHFTRLSNSFEEGDSCAHWLRRGGLWPVITPISVLETLRSTLQVSFGTNMKESIVQYALSITKVQQLIRMEEALLNTNHQRLIEEQNNLPHSNWAPIDRLDWLLLELDSNILIRPGQVDVALATISPASEANSVLQMNMGQGKTSCIMPMAAAVLGDRKKLLRVVVPKALLLQTAQLLHARLGGLLGRELRHIPFSRKTSTDEGTIQLFDQIHKDLQESCGVILALPEHLLSFKLSGLQRLSDGLIPEAKKMVKVQSYLDRVSRDILDEADYILAIRTQLIYPSGSQKTVDGHPHRWETIEALLKLVESNFFNLRKRFPQSIEVVQSTQGRFPVVYFLRKDVEDALIFRLVDEIYRGRTLLLPEDLTKSDRVAIKQFISEPKVSQEVLQHINHLSPEKPAVKQVVHLLRGLLVHRILLMSLKKRWNVQYGLHPERDPIAVPYHAKGTPSDQAEWGHPDVAILFTCLAFYHGGLNVGQLRQTLEHVLKSDDPSQTYDSLSQGSSLPDSLRDWGSINIDDEAQILEIWTHVRYQVIVVDYFLNNFVFPRHAKQFQLKLQASGWDIPLFSPQSPATAVEKSRASNSLQLPLTTGFSGTNDSKRMLPLTIKQQDLSGLAHTNAEVLTYLLQQRNRQYALAADHQGKRLSERGLLQRISNMNIRVFIDAGAQILEMDNYTLAKTWLDIFNQAPAAVYFRDNKPIVLYRHGRQVPLLATPYADDLGEALVYLDQAHTRGTDLKMPARAAGALTLGLDQSKDHTVQAAMRLRQLGTTQSVVWYAPPEVHQSILDVRQKKSGDSINSYDVVHWLLEQTCVQIEQLQPLYISQGNDFCRRAQAALQNAEFLIDEEQRKSYLATLRQYEQQTLEQLYGVNQKVKQPASSASKVSGALAAFDKELKFQRKSFQDSGHAVHGSALQEVEQEREVAFEVENVREVQKPVHFQPFAFPSLHRDLVSFVKTGRMAADSAAYEDAFKLLRRTSVGRKHRVSSDGTAFKLYVSTEFTKTVKFPTDRSFDNFQRQPNWILWSTISEIALVIIPEEAEHIIPLLFDAKDPPTYLLTYAAPVTRKMLLHFNDLKFYSIPNLPSDWEAPLWLKVELGLFAGRLYFDYSEYATLCKFLGVKESAASLEEIDDDFELGPPALDGVVEEVAAKSQVVFARKPLTFLHEWLAIRRKGQDFASSPMGQVCQGKPLTSDHTFFMKPEAARTSKDTEHTSVRRSAPVNAPEEDDAEDDIYDENAFGKIRPDEIDTFDDARLKDDSSEEEESD</sequence>
<dbReference type="InterPro" id="IPR022099">
    <property type="entry name" value="DUF3638"/>
</dbReference>
<evidence type="ECO:0000256" key="1">
    <source>
        <dbReference type="ARBA" id="ARBA00000707"/>
    </source>
</evidence>